<gene>
    <name evidence="2" type="ORF">KL86DES1_20613</name>
</gene>
<dbReference type="RefSeq" id="WP_179980203.1">
    <property type="nucleotide sequence ID" value="NZ_LT608333.1"/>
</dbReference>
<accession>A0A212L4N8</accession>
<feature type="region of interest" description="Disordered" evidence="1">
    <location>
        <begin position="91"/>
        <end position="112"/>
    </location>
</feature>
<evidence type="ECO:0000256" key="1">
    <source>
        <dbReference type="SAM" id="MobiDB-lite"/>
    </source>
</evidence>
<protein>
    <submittedName>
        <fullName evidence="2">Uncharacterized protein</fullName>
    </submittedName>
</protein>
<dbReference type="AlphaFoldDB" id="A0A212L4N8"/>
<dbReference type="EMBL" id="FMJC01000002">
    <property type="protein sequence ID" value="SCM72437.1"/>
    <property type="molecule type" value="Genomic_DNA"/>
</dbReference>
<reference evidence="2" key="1">
    <citation type="submission" date="2016-08" db="EMBL/GenBank/DDBJ databases">
        <authorList>
            <person name="Seilhamer J.J."/>
        </authorList>
    </citation>
    <scope>NUCLEOTIDE SEQUENCE</scope>
    <source>
        <strain evidence="2">86-1</strain>
    </source>
</reference>
<name>A0A212L4N8_9BACT</name>
<sequence length="112" mass="12635">MSKSIPIRQWLLQNNYEDVAILIEQVMLGWKQKGTKTRRNWWDVLAGGKSGAPRVIEGTTFPVLKAAQLRKGVPITDNAVCRNEVEFFPDSYSNGRWGHAMSEGSDTQSKKI</sequence>
<organism evidence="2">
    <name type="scientific">uncultured Desulfovibrio sp</name>
    <dbReference type="NCBI Taxonomy" id="167968"/>
    <lineage>
        <taxon>Bacteria</taxon>
        <taxon>Pseudomonadati</taxon>
        <taxon>Thermodesulfobacteriota</taxon>
        <taxon>Desulfovibrionia</taxon>
        <taxon>Desulfovibrionales</taxon>
        <taxon>Desulfovibrionaceae</taxon>
        <taxon>Desulfovibrio</taxon>
        <taxon>environmental samples</taxon>
    </lineage>
</organism>
<evidence type="ECO:0000313" key="2">
    <source>
        <dbReference type="EMBL" id="SCM72437.1"/>
    </source>
</evidence>
<proteinExistence type="predicted"/>